<evidence type="ECO:0000256" key="1">
    <source>
        <dbReference type="ARBA" id="ARBA00004613"/>
    </source>
</evidence>
<dbReference type="Pfam" id="PF00443">
    <property type="entry name" value="UCH"/>
    <property type="match status" value="1"/>
</dbReference>
<evidence type="ECO:0000256" key="5">
    <source>
        <dbReference type="ARBA" id="ARBA00023157"/>
    </source>
</evidence>
<organism evidence="8 9">
    <name type="scientific">Heterodera trifolii</name>
    <dbReference type="NCBI Taxonomy" id="157864"/>
    <lineage>
        <taxon>Eukaryota</taxon>
        <taxon>Metazoa</taxon>
        <taxon>Ecdysozoa</taxon>
        <taxon>Nematoda</taxon>
        <taxon>Chromadorea</taxon>
        <taxon>Rhabditida</taxon>
        <taxon>Tylenchina</taxon>
        <taxon>Tylenchomorpha</taxon>
        <taxon>Tylenchoidea</taxon>
        <taxon>Heteroderidae</taxon>
        <taxon>Heteroderinae</taxon>
        <taxon>Heterodera</taxon>
    </lineage>
</organism>
<dbReference type="PRINTS" id="PR00759">
    <property type="entry name" value="BASICPTASE"/>
</dbReference>
<dbReference type="InterPro" id="IPR036880">
    <property type="entry name" value="Kunitz_BPTI_sf"/>
</dbReference>
<feature type="region of interest" description="Disordered" evidence="6">
    <location>
        <begin position="1044"/>
        <end position="1221"/>
    </location>
</feature>
<feature type="region of interest" description="Disordered" evidence="6">
    <location>
        <begin position="793"/>
        <end position="842"/>
    </location>
</feature>
<feature type="compositionally biased region" description="Pro residues" evidence="6">
    <location>
        <begin position="1059"/>
        <end position="1072"/>
    </location>
</feature>
<keyword evidence="2" id="KW-0964">Secreted</keyword>
<accession>A0ABD2LKC6</accession>
<dbReference type="Gene3D" id="3.90.70.10">
    <property type="entry name" value="Cysteine proteinases"/>
    <property type="match status" value="1"/>
</dbReference>
<dbReference type="SUPFAM" id="SSF57362">
    <property type="entry name" value="BPTI-like"/>
    <property type="match status" value="4"/>
</dbReference>
<dbReference type="Gene3D" id="4.10.410.10">
    <property type="entry name" value="Pancreatic trypsin inhibitor Kunitz domain"/>
    <property type="match status" value="4"/>
</dbReference>
<feature type="compositionally biased region" description="Pro residues" evidence="6">
    <location>
        <begin position="818"/>
        <end position="840"/>
    </location>
</feature>
<name>A0ABD2LKC6_9BILA</name>
<feature type="compositionally biased region" description="Basic and acidic residues" evidence="6">
    <location>
        <begin position="1191"/>
        <end position="1221"/>
    </location>
</feature>
<feature type="compositionally biased region" description="Basic and acidic residues" evidence="6">
    <location>
        <begin position="1093"/>
        <end position="1112"/>
    </location>
</feature>
<dbReference type="GO" id="GO:0004867">
    <property type="term" value="F:serine-type endopeptidase inhibitor activity"/>
    <property type="evidence" value="ECO:0007669"/>
    <property type="project" value="UniProtKB-KW"/>
</dbReference>
<sequence length="1221" mass="136709">MTNFKLKIEERFSEEFYGMITAQMLRRLDSNESTHLRASFRTFLQSTLTYVDKWFRVERFPKDLAWISLKEKKVPRAEVMSLAEQIAPELNDNELFDEITTLNETLETISDEKFSEMNAEQKWMKLFEAKLPNLLLLVSKILSIPVSNACVERVFSLCSAQWTDNLEAPWDCPKCKSKQPATRSTKIWRVPKVLIVHLKRFSQNNGNFVKNEAAVTFDVNELDLSPYVHEKSPLFNATFSLYAITNHSGRLLGWLPNTTARTKGRQRMQMVRFKGQTERRRNARLVTKHKRMPWQEQDGDQNLAFVVGTYAASMHSVDELFELVQGKVGDDSIDFTNLNELQHSIFIKEMARKMEKLRLDFEQMDCSECGSCGKQIEKIATEDLAMVQKGEGMATTWSRENRDWHRIVQTANRDSECASLAIHTFLYHPTELWPTLRDALSCYPYLDFRKSSSDLFVCFKCRRNYHDLMDYLRHAEISYFGISFVTGTTTIASGVPSSTLLPSNWCQHPKDEGHCAAHFMRWFWDGEAKKCEQFQYGGCGGNGNNFGSREECLSICHREVTPPVEKSVDPGSDVCESDIDEGQCRSTFIRYAFDRQTGECRQFKYGGCGGNGNNFATLADCKKRCTPPETGGEERGRGDRVGADRNGSEILSNNICEHRIDPGECSGVFHRFGYDTDSNRCKQFMYGGCGGNGNNFAIVADCKVACVRSECPKTEPKDCDLTRCHLVKDGRGCALCSCAPPRHPPLVPGPSSVGRAHCPPVDTQLCVEPCIVFLNSKSCQECVCLLLPPPQPSSGEGAQPPAAPALPEGDESVSVPNRPVPRPVDPSVSSPPSPPSPPAPKLIEVIQHGVPSLLGSSLAPPTAATPAASDESPVPSSDSASPSTPELALPSSAPMPIVPIDGHQRHQSQHENQQQQVVAFGNNEICSQILSDLFQSDKSGISPIWEMPLNGSIPHLPASAHLLGPSLPSPLFCAFISIFVLLQLQDPGAPTCTRFVQRWFFNVERAQCESFTYTGCAGNRNHFFSQKECQIYCGRFLRKHRHNALRRRQSLSPTVAVPQQPPPALSPSPTALPVPEIAPSSPRAMPPSPNDIEGEKQAFDQKQQRTDEEKQQTKRVPLKLAEEKRNKWNQSNQKESNQTDRERQEKHGLDIGKEKKTEETLGRGGESGREVDIGHRVEGGEDSIENINTVREGKEDNEQRVEDGKETERGERVDKSRERQT</sequence>
<dbReference type="PROSITE" id="PS00280">
    <property type="entry name" value="BPTI_KUNITZ_1"/>
    <property type="match status" value="4"/>
</dbReference>
<keyword evidence="3" id="KW-0646">Protease inhibitor</keyword>
<dbReference type="SMART" id="SM00131">
    <property type="entry name" value="KU"/>
    <property type="match status" value="4"/>
</dbReference>
<keyword evidence="9" id="KW-1185">Reference proteome</keyword>
<keyword evidence="4" id="KW-0722">Serine protease inhibitor</keyword>
<dbReference type="Pfam" id="PF00014">
    <property type="entry name" value="Kunitz_BPTI"/>
    <property type="match status" value="4"/>
</dbReference>
<feature type="domain" description="BPTI/Kunitz inhibitor" evidence="7">
    <location>
        <begin position="986"/>
        <end position="1033"/>
    </location>
</feature>
<evidence type="ECO:0000256" key="6">
    <source>
        <dbReference type="SAM" id="MobiDB-lite"/>
    </source>
</evidence>
<dbReference type="PROSITE" id="PS50279">
    <property type="entry name" value="BPTI_KUNITZ_2"/>
    <property type="match status" value="4"/>
</dbReference>
<dbReference type="PANTHER" id="PTHR10083">
    <property type="entry name" value="KUNITZ-TYPE PROTEASE INHIBITOR-RELATED"/>
    <property type="match status" value="1"/>
</dbReference>
<dbReference type="InterPro" id="IPR001394">
    <property type="entry name" value="Peptidase_C19_UCH"/>
</dbReference>
<evidence type="ECO:0000256" key="2">
    <source>
        <dbReference type="ARBA" id="ARBA00022525"/>
    </source>
</evidence>
<reference evidence="8 9" key="1">
    <citation type="submission" date="2024-10" db="EMBL/GenBank/DDBJ databases">
        <authorList>
            <person name="Kim D."/>
        </authorList>
    </citation>
    <scope>NUCLEOTIDE SEQUENCE [LARGE SCALE GENOMIC DNA]</scope>
    <source>
        <strain evidence="8">BH-2024</strain>
    </source>
</reference>
<comment type="subcellular location">
    <subcellularLocation>
        <location evidence="1">Secreted</location>
    </subcellularLocation>
</comment>
<dbReference type="InterPro" id="IPR038765">
    <property type="entry name" value="Papain-like_cys_pep_sf"/>
</dbReference>
<dbReference type="Proteomes" id="UP001620626">
    <property type="component" value="Unassembled WGS sequence"/>
</dbReference>
<dbReference type="InterPro" id="IPR050098">
    <property type="entry name" value="TFPI/VKTCI-like"/>
</dbReference>
<protein>
    <recommendedName>
        <fullName evidence="7">BPTI/Kunitz inhibitor domain-containing protein</fullName>
    </recommendedName>
</protein>
<evidence type="ECO:0000256" key="3">
    <source>
        <dbReference type="ARBA" id="ARBA00022690"/>
    </source>
</evidence>
<evidence type="ECO:0000313" key="9">
    <source>
        <dbReference type="Proteomes" id="UP001620626"/>
    </source>
</evidence>
<dbReference type="CDD" id="cd00109">
    <property type="entry name" value="Kunitz-type"/>
    <property type="match status" value="1"/>
</dbReference>
<evidence type="ECO:0000313" key="8">
    <source>
        <dbReference type="EMBL" id="KAL3115683.1"/>
    </source>
</evidence>
<feature type="compositionally biased region" description="Basic and acidic residues" evidence="6">
    <location>
        <begin position="1137"/>
        <end position="1179"/>
    </location>
</feature>
<feature type="domain" description="BPTI/Kunitz inhibitor" evidence="7">
    <location>
        <begin position="656"/>
        <end position="706"/>
    </location>
</feature>
<dbReference type="InterPro" id="IPR002223">
    <property type="entry name" value="Kunitz_BPTI"/>
</dbReference>
<dbReference type="FunFam" id="4.10.410.10:FF:000020">
    <property type="entry name" value="Collagen, type VI, alpha 3"/>
    <property type="match status" value="3"/>
</dbReference>
<feature type="compositionally biased region" description="Low complexity" evidence="6">
    <location>
        <begin position="859"/>
        <end position="886"/>
    </location>
</feature>
<feature type="domain" description="BPTI/Kunitz inhibitor" evidence="7">
    <location>
        <begin position="575"/>
        <end position="625"/>
    </location>
</feature>
<feature type="compositionally biased region" description="Low complexity" evidence="6">
    <location>
        <begin position="1073"/>
        <end position="1083"/>
    </location>
</feature>
<dbReference type="SUPFAM" id="SSF54001">
    <property type="entry name" value="Cysteine proteinases"/>
    <property type="match status" value="1"/>
</dbReference>
<dbReference type="EMBL" id="JBICBT010000368">
    <property type="protein sequence ID" value="KAL3115683.1"/>
    <property type="molecule type" value="Genomic_DNA"/>
</dbReference>
<keyword evidence="5" id="KW-1015">Disulfide bond</keyword>
<feature type="domain" description="BPTI/Kunitz inhibitor" evidence="7">
    <location>
        <begin position="506"/>
        <end position="556"/>
    </location>
</feature>
<dbReference type="InterPro" id="IPR020901">
    <property type="entry name" value="Prtase_inh_Kunz-CS"/>
</dbReference>
<gene>
    <name evidence="8" type="ORF">niasHT_016392</name>
</gene>
<dbReference type="AlphaFoldDB" id="A0ABD2LKC6"/>
<dbReference type="PANTHER" id="PTHR10083:SF381">
    <property type="entry name" value="BPTI_KUNITZ INHIBITOR DOMAIN-CONTAINING PROTEIN"/>
    <property type="match status" value="1"/>
</dbReference>
<evidence type="ECO:0000259" key="7">
    <source>
        <dbReference type="PROSITE" id="PS50279"/>
    </source>
</evidence>
<evidence type="ECO:0000256" key="4">
    <source>
        <dbReference type="ARBA" id="ARBA00022900"/>
    </source>
</evidence>
<comment type="caution">
    <text evidence="8">The sequence shown here is derived from an EMBL/GenBank/DDBJ whole genome shotgun (WGS) entry which is preliminary data.</text>
</comment>
<feature type="region of interest" description="Disordered" evidence="6">
    <location>
        <begin position="854"/>
        <end position="913"/>
    </location>
</feature>
<proteinExistence type="predicted"/>